<dbReference type="SUPFAM" id="SSF54495">
    <property type="entry name" value="UBC-like"/>
    <property type="match status" value="1"/>
</dbReference>
<accession>A0A6P5RLN2</accession>
<name>A0A6P5RLN2_PRUAV</name>
<proteinExistence type="predicted"/>
<dbReference type="RefSeq" id="XP_021802838.1">
    <property type="nucleotide sequence ID" value="XM_021947146.1"/>
</dbReference>
<evidence type="ECO:0000313" key="3">
    <source>
        <dbReference type="RefSeq" id="XP_021802838.1"/>
    </source>
</evidence>
<feature type="non-terminal residue" evidence="3">
    <location>
        <position position="1"/>
    </location>
</feature>
<protein>
    <submittedName>
        <fullName evidence="3">Ubiquitin-conjugating enzyme E2 32-like</fullName>
    </submittedName>
</protein>
<dbReference type="AlphaFoldDB" id="A0A6P5RLN2"/>
<evidence type="ECO:0000313" key="2">
    <source>
        <dbReference type="Proteomes" id="UP000515124"/>
    </source>
</evidence>
<dbReference type="Gene3D" id="3.10.110.10">
    <property type="entry name" value="Ubiquitin Conjugating Enzyme"/>
    <property type="match status" value="1"/>
</dbReference>
<dbReference type="GeneID" id="110746916"/>
<evidence type="ECO:0000259" key="1">
    <source>
        <dbReference type="PROSITE" id="PS50127"/>
    </source>
</evidence>
<dbReference type="InterPro" id="IPR016135">
    <property type="entry name" value="UBQ-conjugating_enzyme/RWD"/>
</dbReference>
<sequence length="192" mass="21611">SNPYECQFAIRGPNGTDFEGGIYHGRIQFSKEHPNKPPIFQLLTENGRFKTQTEICFEMSSSFQFVGVRDALLRLIDLLPTYPDGALGSIGYNKKKRRALAIKSRVAAPKYGTDERQKLIDEIHEYMLSKSPPLRSNRGGDIQASYQNDLDKRMPGINILVGNTIHANNSKRVGIFDFENKCSKKAKQVVSS</sequence>
<feature type="domain" description="UBC core" evidence="1">
    <location>
        <begin position="1"/>
        <end position="132"/>
    </location>
</feature>
<dbReference type="Proteomes" id="UP000515124">
    <property type="component" value="Unplaced"/>
</dbReference>
<organism evidence="2 3">
    <name type="scientific">Prunus avium</name>
    <name type="common">Cherry</name>
    <name type="synonym">Cerasus avium</name>
    <dbReference type="NCBI Taxonomy" id="42229"/>
    <lineage>
        <taxon>Eukaryota</taxon>
        <taxon>Viridiplantae</taxon>
        <taxon>Streptophyta</taxon>
        <taxon>Embryophyta</taxon>
        <taxon>Tracheophyta</taxon>
        <taxon>Spermatophyta</taxon>
        <taxon>Magnoliopsida</taxon>
        <taxon>eudicotyledons</taxon>
        <taxon>Gunneridae</taxon>
        <taxon>Pentapetalae</taxon>
        <taxon>rosids</taxon>
        <taxon>fabids</taxon>
        <taxon>Rosales</taxon>
        <taxon>Rosaceae</taxon>
        <taxon>Amygdaloideae</taxon>
        <taxon>Amygdaleae</taxon>
        <taxon>Prunus</taxon>
    </lineage>
</organism>
<dbReference type="InterPro" id="IPR000608">
    <property type="entry name" value="UBC"/>
</dbReference>
<gene>
    <name evidence="3" type="primary">LOC110746916</name>
</gene>
<reference evidence="3" key="1">
    <citation type="submission" date="2025-08" db="UniProtKB">
        <authorList>
            <consortium name="RefSeq"/>
        </authorList>
    </citation>
    <scope>IDENTIFICATION</scope>
</reference>
<dbReference type="PROSITE" id="PS50127">
    <property type="entry name" value="UBC_2"/>
    <property type="match status" value="1"/>
</dbReference>
<keyword evidence="2" id="KW-1185">Reference proteome</keyword>
<dbReference type="KEGG" id="pavi:110746916"/>